<keyword evidence="3" id="KW-1185">Reference proteome</keyword>
<proteinExistence type="predicted"/>
<sequence length="124" mass="14166">MVLLFILLHVLLNNVIIVNGNDIHARQRRSNIPCGASFTPCSRSTLPLDLASNGVSDDEVQTQRNSFEAKEKGRHTDINKLINRRNIITTIEEARKEIDKLFNQTEIEIFERTNGIILENKIKL</sequence>
<dbReference type="Proteomes" id="UP000267606">
    <property type="component" value="Unassembled WGS sequence"/>
</dbReference>
<evidence type="ECO:0000256" key="1">
    <source>
        <dbReference type="SAM" id="SignalP"/>
    </source>
</evidence>
<organism evidence="4">
    <name type="scientific">Onchocerca flexuosa</name>
    <dbReference type="NCBI Taxonomy" id="387005"/>
    <lineage>
        <taxon>Eukaryota</taxon>
        <taxon>Metazoa</taxon>
        <taxon>Ecdysozoa</taxon>
        <taxon>Nematoda</taxon>
        <taxon>Chromadorea</taxon>
        <taxon>Rhabditida</taxon>
        <taxon>Spirurina</taxon>
        <taxon>Spiruromorpha</taxon>
        <taxon>Filarioidea</taxon>
        <taxon>Onchocercidae</taxon>
        <taxon>Onchocerca</taxon>
    </lineage>
</organism>
<name>A0A183HHA5_9BILA</name>
<dbReference type="WBParaSite" id="OFLC_0000686601-mRNA-1">
    <property type="protein sequence ID" value="OFLC_0000686601-mRNA-1"/>
    <property type="gene ID" value="OFLC_0000686601"/>
</dbReference>
<evidence type="ECO:0000313" key="2">
    <source>
        <dbReference type="EMBL" id="VDO48174.1"/>
    </source>
</evidence>
<accession>A0A183HHA5</accession>
<evidence type="ECO:0000313" key="3">
    <source>
        <dbReference type="Proteomes" id="UP000267606"/>
    </source>
</evidence>
<reference evidence="2 3" key="2">
    <citation type="submission" date="2018-11" db="EMBL/GenBank/DDBJ databases">
        <authorList>
            <consortium name="Pathogen Informatics"/>
        </authorList>
    </citation>
    <scope>NUCLEOTIDE SEQUENCE [LARGE SCALE GENOMIC DNA]</scope>
</reference>
<evidence type="ECO:0000313" key="4">
    <source>
        <dbReference type="WBParaSite" id="OFLC_0000686601-mRNA-1"/>
    </source>
</evidence>
<feature type="chain" id="PRO_5044552529" evidence="1">
    <location>
        <begin position="21"/>
        <end position="124"/>
    </location>
</feature>
<dbReference type="AlphaFoldDB" id="A0A183HHA5"/>
<gene>
    <name evidence="2" type="ORF">OFLC_LOCUS6869</name>
</gene>
<feature type="signal peptide" evidence="1">
    <location>
        <begin position="1"/>
        <end position="20"/>
    </location>
</feature>
<keyword evidence="1" id="KW-0732">Signal</keyword>
<protein>
    <submittedName>
        <fullName evidence="2 4">Uncharacterized protein</fullName>
    </submittedName>
</protein>
<reference evidence="4" key="1">
    <citation type="submission" date="2016-06" db="UniProtKB">
        <authorList>
            <consortium name="WormBaseParasite"/>
        </authorList>
    </citation>
    <scope>IDENTIFICATION</scope>
</reference>
<dbReference type="EMBL" id="UZAJ01006796">
    <property type="protein sequence ID" value="VDO48174.1"/>
    <property type="molecule type" value="Genomic_DNA"/>
</dbReference>